<reference evidence="1" key="1">
    <citation type="journal article" date="2023" name="bioRxiv">
        <title>Improved chromosome-level genome assembly for marigold (Tagetes erecta).</title>
        <authorList>
            <person name="Jiang F."/>
            <person name="Yuan L."/>
            <person name="Wang S."/>
            <person name="Wang H."/>
            <person name="Xu D."/>
            <person name="Wang A."/>
            <person name="Fan W."/>
        </authorList>
    </citation>
    <scope>NUCLEOTIDE SEQUENCE</scope>
    <source>
        <strain evidence="1">WSJ</strain>
        <tissue evidence="1">Leaf</tissue>
    </source>
</reference>
<dbReference type="AlphaFoldDB" id="A0AAD8NRI5"/>
<comment type="caution">
    <text evidence="1">The sequence shown here is derived from an EMBL/GenBank/DDBJ whole genome shotgun (WGS) entry which is preliminary data.</text>
</comment>
<evidence type="ECO:0000313" key="1">
    <source>
        <dbReference type="EMBL" id="KAK1418188.1"/>
    </source>
</evidence>
<accession>A0AAD8NRI5</accession>
<sequence>MCYSLVNVNDLYKKESNPYNVLRSNHPPISSLLVVQVKPKDFGRNLKFSSASCNVNLSFHNQSNKFWTTPINSLNKLSLTKSVAYNIVDEKTTVRMLKAVSNMCERATLYRTTGSIFMAKLTSDGIRDLIVSEDTRQVLHFAGRKEHN</sequence>
<name>A0AAD8NRI5_TARER</name>
<organism evidence="1 2">
    <name type="scientific">Tagetes erecta</name>
    <name type="common">African marigold</name>
    <dbReference type="NCBI Taxonomy" id="13708"/>
    <lineage>
        <taxon>Eukaryota</taxon>
        <taxon>Viridiplantae</taxon>
        <taxon>Streptophyta</taxon>
        <taxon>Embryophyta</taxon>
        <taxon>Tracheophyta</taxon>
        <taxon>Spermatophyta</taxon>
        <taxon>Magnoliopsida</taxon>
        <taxon>eudicotyledons</taxon>
        <taxon>Gunneridae</taxon>
        <taxon>Pentapetalae</taxon>
        <taxon>asterids</taxon>
        <taxon>campanulids</taxon>
        <taxon>Asterales</taxon>
        <taxon>Asteraceae</taxon>
        <taxon>Asteroideae</taxon>
        <taxon>Heliantheae alliance</taxon>
        <taxon>Tageteae</taxon>
        <taxon>Tagetes</taxon>
    </lineage>
</organism>
<keyword evidence="2" id="KW-1185">Reference proteome</keyword>
<dbReference type="EMBL" id="JAUHHV010000007">
    <property type="protein sequence ID" value="KAK1418188.1"/>
    <property type="molecule type" value="Genomic_DNA"/>
</dbReference>
<dbReference type="Proteomes" id="UP001229421">
    <property type="component" value="Unassembled WGS sequence"/>
</dbReference>
<evidence type="ECO:0000313" key="2">
    <source>
        <dbReference type="Proteomes" id="UP001229421"/>
    </source>
</evidence>
<gene>
    <name evidence="1" type="ORF">QVD17_27330</name>
</gene>
<proteinExistence type="predicted"/>
<protein>
    <submittedName>
        <fullName evidence="1">Uncharacterized protein</fullName>
    </submittedName>
</protein>